<dbReference type="InterPro" id="IPR013367">
    <property type="entry name" value="Flagellar_put"/>
</dbReference>
<evidence type="ECO:0000313" key="1">
    <source>
        <dbReference type="EMBL" id="MPW24798.1"/>
    </source>
</evidence>
<dbReference type="Proteomes" id="UP000440004">
    <property type="component" value="Unassembled WGS sequence"/>
</dbReference>
<comment type="caution">
    <text evidence="1">The sequence shown here is derived from an EMBL/GenBank/DDBJ whole genome shotgun (WGS) entry which is preliminary data.</text>
</comment>
<dbReference type="AlphaFoldDB" id="A0A6A7K5U5"/>
<evidence type="ECO:0008006" key="3">
    <source>
        <dbReference type="Google" id="ProtNLM"/>
    </source>
</evidence>
<accession>A0A6A7K5U5</accession>
<evidence type="ECO:0000313" key="2">
    <source>
        <dbReference type="Proteomes" id="UP000440004"/>
    </source>
</evidence>
<protein>
    <recommendedName>
        <fullName evidence="3">Flagellar biosynthesis protein</fullName>
    </recommendedName>
</protein>
<organism evidence="1 2">
    <name type="scientific">Alkalibaculum sporogenes</name>
    <dbReference type="NCBI Taxonomy" id="2655001"/>
    <lineage>
        <taxon>Bacteria</taxon>
        <taxon>Bacillati</taxon>
        <taxon>Bacillota</taxon>
        <taxon>Clostridia</taxon>
        <taxon>Eubacteriales</taxon>
        <taxon>Eubacteriaceae</taxon>
        <taxon>Alkalibaculum</taxon>
    </lineage>
</organism>
<sequence>MSFRIENGQIISPNISRTSKSIESSNQDFNKILKDSISKKDTVRISNHAQQRMSERDIKLHETDMDLIKEAMDSLEKKGAKESLMIYKDVTFIANVRNRTIITALREKDMDVVTNIDSAIIVK</sequence>
<dbReference type="RefSeq" id="WP_152801629.1">
    <property type="nucleotide sequence ID" value="NZ_WHNX01000004.1"/>
</dbReference>
<gene>
    <name evidence="1" type="ORF">GC105_03205</name>
</gene>
<name>A0A6A7K5U5_9FIRM</name>
<reference evidence="1 2" key="1">
    <citation type="submission" date="2019-10" db="EMBL/GenBank/DDBJ databases">
        <title>Alkalibaculum tamaniensis sp.nov., a new alkaliphilic acetogen, isolated on methoxylated aromatics from a mud volcano.</title>
        <authorList>
            <person name="Khomyakova M.A."/>
            <person name="Merkel A.Y."/>
            <person name="Bonch-Osmolovskaya E.A."/>
            <person name="Slobodkin A.I."/>
        </authorList>
    </citation>
    <scope>NUCLEOTIDE SEQUENCE [LARGE SCALE GENOMIC DNA]</scope>
    <source>
        <strain evidence="1 2">M08DMB</strain>
    </source>
</reference>
<keyword evidence="2" id="KW-1185">Reference proteome</keyword>
<dbReference type="NCBIfam" id="TIGR02530">
    <property type="entry name" value="flg_new"/>
    <property type="match status" value="1"/>
</dbReference>
<proteinExistence type="predicted"/>
<dbReference type="EMBL" id="WHNX01000004">
    <property type="protein sequence ID" value="MPW24798.1"/>
    <property type="molecule type" value="Genomic_DNA"/>
</dbReference>